<keyword evidence="1" id="KW-0175">Coiled coil</keyword>
<reference evidence="2" key="1">
    <citation type="submission" date="2021-03" db="EMBL/GenBank/DDBJ databases">
        <authorList>
            <person name="Tran Van P."/>
        </authorList>
    </citation>
    <scope>NUCLEOTIDE SEQUENCE</scope>
</reference>
<protein>
    <submittedName>
        <fullName evidence="2">Uncharacterized protein</fullName>
    </submittedName>
</protein>
<evidence type="ECO:0000313" key="3">
    <source>
        <dbReference type="Proteomes" id="UP001153148"/>
    </source>
</evidence>
<feature type="non-terminal residue" evidence="2">
    <location>
        <position position="178"/>
    </location>
</feature>
<dbReference type="EMBL" id="CAJPIN010034345">
    <property type="protein sequence ID" value="CAG2064474.1"/>
    <property type="molecule type" value="Genomic_DNA"/>
</dbReference>
<dbReference type="PANTHER" id="PTHR18898:SF2">
    <property type="entry name" value="NUCLEOPROTEIN TPR"/>
    <property type="match status" value="1"/>
</dbReference>
<feature type="coiled-coil region" evidence="1">
    <location>
        <begin position="78"/>
        <end position="166"/>
    </location>
</feature>
<comment type="caution">
    <text evidence="2">The sequence shown here is derived from an EMBL/GenBank/DDBJ whole genome shotgun (WGS) entry which is preliminary data.</text>
</comment>
<dbReference type="Proteomes" id="UP001153148">
    <property type="component" value="Unassembled WGS sequence"/>
</dbReference>
<proteinExistence type="predicted"/>
<keyword evidence="3" id="KW-1185">Reference proteome</keyword>
<sequence>MDSFLHVDWRALASESKLARAEVQLENARHECSLLKEVEVRLQSECEMLRRERQSTSLVLADLDTIKTRLERTDADSRIKMESKLDEANRECSAIRRRLSVCLQEEEDRWRALQATLVAQLNSSKTGYEEEKSAADRLREDLAGARKELRSQASQLEELNKKLKEMSLPPPPVDTGSN</sequence>
<gene>
    <name evidence="2" type="ORF">TPAB3V08_LOCUS11420</name>
</gene>
<feature type="coiled-coil region" evidence="1">
    <location>
        <begin position="11"/>
        <end position="38"/>
    </location>
</feature>
<name>A0ABN7PEE6_TIMPD</name>
<accession>A0ABN7PEE6</accession>
<evidence type="ECO:0000313" key="2">
    <source>
        <dbReference type="EMBL" id="CAG2064474.1"/>
    </source>
</evidence>
<organism evidence="2 3">
    <name type="scientific">Timema podura</name>
    <name type="common">Walking stick</name>
    <dbReference type="NCBI Taxonomy" id="61482"/>
    <lineage>
        <taxon>Eukaryota</taxon>
        <taxon>Metazoa</taxon>
        <taxon>Ecdysozoa</taxon>
        <taxon>Arthropoda</taxon>
        <taxon>Hexapoda</taxon>
        <taxon>Insecta</taxon>
        <taxon>Pterygota</taxon>
        <taxon>Neoptera</taxon>
        <taxon>Polyneoptera</taxon>
        <taxon>Phasmatodea</taxon>
        <taxon>Timematodea</taxon>
        <taxon>Timematoidea</taxon>
        <taxon>Timematidae</taxon>
        <taxon>Timema</taxon>
    </lineage>
</organism>
<evidence type="ECO:0000256" key="1">
    <source>
        <dbReference type="SAM" id="Coils"/>
    </source>
</evidence>
<dbReference type="PANTHER" id="PTHR18898">
    <property type="entry name" value="NUCLEOPROTEIN TPR-RELATED"/>
    <property type="match status" value="1"/>
</dbReference>